<dbReference type="GO" id="GO:0036503">
    <property type="term" value="P:ERAD pathway"/>
    <property type="evidence" value="ECO:0007669"/>
    <property type="project" value="TreeGrafter"/>
</dbReference>
<feature type="chain" id="PRO_5040749872" evidence="3">
    <location>
        <begin position="29"/>
        <end position="1208"/>
    </location>
</feature>
<evidence type="ECO:0000313" key="4">
    <source>
        <dbReference type="EMBL" id="KAJ1913607.1"/>
    </source>
</evidence>
<keyword evidence="3" id="KW-0732">Signal</keyword>
<proteinExistence type="inferred from homology"/>
<dbReference type="Pfam" id="PF08238">
    <property type="entry name" value="Sel1"/>
    <property type="match status" value="9"/>
</dbReference>
<feature type="signal peptide" evidence="3">
    <location>
        <begin position="1"/>
        <end position="28"/>
    </location>
</feature>
<evidence type="ECO:0000256" key="1">
    <source>
        <dbReference type="ARBA" id="ARBA00038101"/>
    </source>
</evidence>
<dbReference type="InterPro" id="IPR006597">
    <property type="entry name" value="Sel1-like"/>
</dbReference>
<feature type="compositionally biased region" description="Acidic residues" evidence="2">
    <location>
        <begin position="1169"/>
        <end position="1179"/>
    </location>
</feature>
<protein>
    <submittedName>
        <fullName evidence="4">ERAD-associated protein</fullName>
    </submittedName>
</protein>
<feature type="compositionally biased region" description="Pro residues" evidence="2">
    <location>
        <begin position="1045"/>
        <end position="1058"/>
    </location>
</feature>
<dbReference type="InterPro" id="IPR011990">
    <property type="entry name" value="TPR-like_helical_dom_sf"/>
</dbReference>
<dbReference type="InterPro" id="IPR050767">
    <property type="entry name" value="Sel1_AlgK"/>
</dbReference>
<dbReference type="GO" id="GO:0005789">
    <property type="term" value="C:endoplasmic reticulum membrane"/>
    <property type="evidence" value="ECO:0007669"/>
    <property type="project" value="TreeGrafter"/>
</dbReference>
<feature type="region of interest" description="Disordered" evidence="2">
    <location>
        <begin position="1036"/>
        <end position="1097"/>
    </location>
</feature>
<keyword evidence="5" id="KW-1185">Reference proteome</keyword>
<dbReference type="EMBL" id="JANBPT010000739">
    <property type="protein sequence ID" value="KAJ1913607.1"/>
    <property type="molecule type" value="Genomic_DNA"/>
</dbReference>
<dbReference type="PANTHER" id="PTHR11102">
    <property type="entry name" value="SEL-1-LIKE PROTEIN"/>
    <property type="match status" value="1"/>
</dbReference>
<dbReference type="Proteomes" id="UP001150569">
    <property type="component" value="Unassembled WGS sequence"/>
</dbReference>
<feature type="region of interest" description="Disordered" evidence="2">
    <location>
        <begin position="854"/>
        <end position="894"/>
    </location>
</feature>
<dbReference type="Gene3D" id="1.25.40.10">
    <property type="entry name" value="Tetratricopeptide repeat domain"/>
    <property type="match status" value="3"/>
</dbReference>
<sequence length="1208" mass="133311">MRACKRQVIVLLGVPWALLAVLSGTVQAAETQGTVAAATTAQESPSSRPNGLTADEIYAEATTILDRYEKRAYPLYAQGSGGSIPTGDGISPFILLPKSVRLAIRQFYATTLAPGLENAQHLWRSALRIGDTASGAEDGSGFDPRRPLTRLHRRDPRLDAYISPYALDHPGVEDQAIHIEPLVAEAMRLLHFLGDEYNYANALLTLAHVYLYGEYSIPHRFDRAFRFYHRLADEAGHPTAQFMVGWFYATGFGFDTNVWDSADYSRTAPPAALPVPQVTTDGDTVTLRRPLFPYGPRHHPQRSPSRAVLYYTFAALQGHLPAKMAVAYRYHTGTGAPAHCDVALSNYHHVARRAIKHLLAGPPGGRHLPLEYPRLSDADAGVYGIQPEDNGHDRRPRDPSMLADVLEYWRYRADRGDLKAELTLAQIHYAGTATTEPNYPLALKYLRSIVTELEVTDPKAYAGPRYVDPAHQTPGTPWPESFLEALNGHAFAYEDLLAGIAAASLGQMYVRGEGVRPSNETAYYWFQRGAERASSNAMYWLGIFYRDGTLVPRNKELAMTWFDQAAQRGDVASFTEIGLRYKELKHYTHAFNYFTVAARFSHPLGMYHLAQLYRSGRGTPASCENAVPLFKKVAEQANWLYTPLVPARHAQKQPFDPNDLTNSLVRYALAAEMGYEVAQANLAWLLELTGSTPESHALVLNRLAPQLALSSWTRAANQGNVDGLIKVGDYYFDGRGVPRNLKRAAAAYQLAAENHLNPIAMWNLGWMHENGLGVPRDFYMAKRCYERAASTYPKGSLPVTLSLIRLTVRYYWAWLHGEDVGTGSFLFGSHDEVREDAPPPLDDGKGEYLADEAGDPANPQAAAAIPGTDDPTAVAQPLERPRIPTQNTPWRDPFGHVELNRPYYPPADVIEEAQAHHRRRTQERLDDPMGAFEHDPDGRFETDGTLDYDEDSWLENLIILGLCALVGWMMYVRQNRFALGPNDPGAPLPPPPPQQQPRGGPRAGMHEHLRDEIRARMDNPGAIRAQEWRALARQLDDGRPNHPRTQPPTPTTSVPPTPTTDAAGLESPVIPAATSSLHPPDLSTLRHRPTFSHDENDDGTAFEAEYIMPRVPSTNTSMDGYESEVETEMEAISSPPVETTTAAEVASEPVEHTSADPAPIVEGCPTIQAEEEGGAVQEEDSVHVPGPAARSPPPPPPAASSDESTSDL</sequence>
<feature type="compositionally biased region" description="Low complexity" evidence="2">
    <location>
        <begin position="855"/>
        <end position="866"/>
    </location>
</feature>
<dbReference type="AlphaFoldDB" id="A0A9W7ZV23"/>
<evidence type="ECO:0000256" key="2">
    <source>
        <dbReference type="SAM" id="MobiDB-lite"/>
    </source>
</evidence>
<organism evidence="4 5">
    <name type="scientific">Tieghemiomyces parasiticus</name>
    <dbReference type="NCBI Taxonomy" id="78921"/>
    <lineage>
        <taxon>Eukaryota</taxon>
        <taxon>Fungi</taxon>
        <taxon>Fungi incertae sedis</taxon>
        <taxon>Zoopagomycota</taxon>
        <taxon>Kickxellomycotina</taxon>
        <taxon>Dimargaritomycetes</taxon>
        <taxon>Dimargaritales</taxon>
        <taxon>Dimargaritaceae</taxon>
        <taxon>Tieghemiomyces</taxon>
    </lineage>
</organism>
<dbReference type="OrthoDB" id="27934at2759"/>
<dbReference type="PANTHER" id="PTHR11102:SF147">
    <property type="entry name" value="SEL1L ADAPTOR SUBUNIT OF ERAD E3 UBIQUITIN LIGASE"/>
    <property type="match status" value="1"/>
</dbReference>
<dbReference type="SMART" id="SM00671">
    <property type="entry name" value="SEL1"/>
    <property type="match status" value="8"/>
</dbReference>
<gene>
    <name evidence="4" type="primary">HRD3_2</name>
    <name evidence="4" type="ORF">IWQ60_009144</name>
</gene>
<accession>A0A9W7ZV23</accession>
<feature type="region of interest" description="Disordered" evidence="2">
    <location>
        <begin position="1131"/>
        <end position="1208"/>
    </location>
</feature>
<dbReference type="SUPFAM" id="SSF81901">
    <property type="entry name" value="HCP-like"/>
    <property type="match status" value="3"/>
</dbReference>
<feature type="region of interest" description="Disordered" evidence="2">
    <location>
        <begin position="982"/>
        <end position="1005"/>
    </location>
</feature>
<comment type="similarity">
    <text evidence="1">Belongs to the sel-1 family.</text>
</comment>
<evidence type="ECO:0000313" key="5">
    <source>
        <dbReference type="Proteomes" id="UP001150569"/>
    </source>
</evidence>
<reference evidence="4" key="1">
    <citation type="submission" date="2022-07" db="EMBL/GenBank/DDBJ databases">
        <title>Phylogenomic reconstructions and comparative analyses of Kickxellomycotina fungi.</title>
        <authorList>
            <person name="Reynolds N.K."/>
            <person name="Stajich J.E."/>
            <person name="Barry K."/>
            <person name="Grigoriev I.V."/>
            <person name="Crous P."/>
            <person name="Smith M.E."/>
        </authorList>
    </citation>
    <scope>NUCLEOTIDE SEQUENCE</scope>
    <source>
        <strain evidence="4">RSA 861</strain>
    </source>
</reference>
<name>A0A9W7ZV23_9FUNG</name>
<feature type="compositionally biased region" description="Pro residues" evidence="2">
    <location>
        <begin position="984"/>
        <end position="995"/>
    </location>
</feature>
<comment type="caution">
    <text evidence="4">The sequence shown here is derived from an EMBL/GenBank/DDBJ whole genome shotgun (WGS) entry which is preliminary data.</text>
</comment>
<evidence type="ECO:0000256" key="3">
    <source>
        <dbReference type="SAM" id="SignalP"/>
    </source>
</evidence>